<dbReference type="AlphaFoldDB" id="A0AAD5LTM9"/>
<dbReference type="EMBL" id="JAHQIW010000161">
    <property type="protein sequence ID" value="KAJ1346365.1"/>
    <property type="molecule type" value="Genomic_DNA"/>
</dbReference>
<evidence type="ECO:0000313" key="1">
    <source>
        <dbReference type="EMBL" id="KAJ1346365.1"/>
    </source>
</evidence>
<comment type="caution">
    <text evidence="1">The sequence shown here is derived from an EMBL/GenBank/DDBJ whole genome shotgun (WGS) entry which is preliminary data.</text>
</comment>
<sequence>MAQIPLPPDVHHLIAHSSTSSDDFVSGTPRVNIRSNETKTYLLLRCIEHKNHVLDRLREAKDCPCVLTV</sequence>
<name>A0AAD5LTM9_PARTN</name>
<reference evidence="1" key="1">
    <citation type="submission" date="2021-06" db="EMBL/GenBank/DDBJ databases">
        <title>Parelaphostrongylus tenuis whole genome reference sequence.</title>
        <authorList>
            <person name="Garwood T.J."/>
            <person name="Larsen P.A."/>
            <person name="Fountain-Jones N.M."/>
            <person name="Garbe J.R."/>
            <person name="Macchietto M.G."/>
            <person name="Kania S.A."/>
            <person name="Gerhold R.W."/>
            <person name="Richards J.E."/>
            <person name="Wolf T.M."/>
        </authorList>
    </citation>
    <scope>NUCLEOTIDE SEQUENCE</scope>
    <source>
        <strain evidence="1">MNPRO001-30</strain>
        <tissue evidence="1">Meninges</tissue>
    </source>
</reference>
<protein>
    <submittedName>
        <fullName evidence="1">Uncharacterized protein</fullName>
    </submittedName>
</protein>
<gene>
    <name evidence="1" type="ORF">KIN20_001131</name>
</gene>
<accession>A0AAD5LTM9</accession>
<evidence type="ECO:0000313" key="2">
    <source>
        <dbReference type="Proteomes" id="UP001196413"/>
    </source>
</evidence>
<keyword evidence="2" id="KW-1185">Reference proteome</keyword>
<proteinExistence type="predicted"/>
<dbReference type="Proteomes" id="UP001196413">
    <property type="component" value="Unassembled WGS sequence"/>
</dbReference>
<organism evidence="1 2">
    <name type="scientific">Parelaphostrongylus tenuis</name>
    <name type="common">Meningeal worm</name>
    <dbReference type="NCBI Taxonomy" id="148309"/>
    <lineage>
        <taxon>Eukaryota</taxon>
        <taxon>Metazoa</taxon>
        <taxon>Ecdysozoa</taxon>
        <taxon>Nematoda</taxon>
        <taxon>Chromadorea</taxon>
        <taxon>Rhabditida</taxon>
        <taxon>Rhabditina</taxon>
        <taxon>Rhabditomorpha</taxon>
        <taxon>Strongyloidea</taxon>
        <taxon>Metastrongylidae</taxon>
        <taxon>Parelaphostrongylus</taxon>
    </lineage>
</organism>